<gene>
    <name evidence="1" type="ORF">ACHAXA_010763</name>
</gene>
<evidence type="ECO:0000313" key="1">
    <source>
        <dbReference type="EMBL" id="KAL3806817.1"/>
    </source>
</evidence>
<dbReference type="Proteomes" id="UP001530377">
    <property type="component" value="Unassembled WGS sequence"/>
</dbReference>
<protein>
    <submittedName>
        <fullName evidence="1">Uncharacterized protein</fullName>
    </submittedName>
</protein>
<reference evidence="1 2" key="1">
    <citation type="submission" date="2024-10" db="EMBL/GenBank/DDBJ databases">
        <title>Updated reference genomes for cyclostephanoid diatoms.</title>
        <authorList>
            <person name="Roberts W.R."/>
            <person name="Alverson A.J."/>
        </authorList>
    </citation>
    <scope>NUCLEOTIDE SEQUENCE [LARGE SCALE GENOMIC DNA]</scope>
    <source>
        <strain evidence="1 2">AJA228-03</strain>
    </source>
</reference>
<evidence type="ECO:0000313" key="2">
    <source>
        <dbReference type="Proteomes" id="UP001530377"/>
    </source>
</evidence>
<comment type="caution">
    <text evidence="1">The sequence shown here is derived from an EMBL/GenBank/DDBJ whole genome shotgun (WGS) entry which is preliminary data.</text>
</comment>
<accession>A0ABD3R244</accession>
<dbReference type="AlphaFoldDB" id="A0ABD3R244"/>
<name>A0ABD3R244_9STRA</name>
<proteinExistence type="predicted"/>
<organism evidence="1 2">
    <name type="scientific">Cyclostephanos tholiformis</name>
    <dbReference type="NCBI Taxonomy" id="382380"/>
    <lineage>
        <taxon>Eukaryota</taxon>
        <taxon>Sar</taxon>
        <taxon>Stramenopiles</taxon>
        <taxon>Ochrophyta</taxon>
        <taxon>Bacillariophyta</taxon>
        <taxon>Coscinodiscophyceae</taxon>
        <taxon>Thalassiosirophycidae</taxon>
        <taxon>Stephanodiscales</taxon>
        <taxon>Stephanodiscaceae</taxon>
        <taxon>Cyclostephanos</taxon>
    </lineage>
</organism>
<keyword evidence="2" id="KW-1185">Reference proteome</keyword>
<dbReference type="EMBL" id="JALLPB020000728">
    <property type="protein sequence ID" value="KAL3806817.1"/>
    <property type="molecule type" value="Genomic_DNA"/>
</dbReference>
<sequence length="79" mass="8981">MGICNHGGVLSYKSTIQPQRFYATVCEQHPWLFKCLTNHIVALKDLNGFNTQNLSNIIWSSTRQLWVSHTPASAIQMPH</sequence>